<name>A0A2P5XM48_GOSBA</name>
<dbReference type="GO" id="GO:0016104">
    <property type="term" value="P:triterpenoid biosynthetic process"/>
    <property type="evidence" value="ECO:0007669"/>
    <property type="project" value="InterPro"/>
</dbReference>
<dbReference type="AlphaFoldDB" id="A0A2P5XM48"/>
<dbReference type="GO" id="GO:0031559">
    <property type="term" value="F:oxidosqualene cyclase activity"/>
    <property type="evidence" value="ECO:0007669"/>
    <property type="project" value="UniProtKB-ARBA"/>
</dbReference>
<evidence type="ECO:0008006" key="3">
    <source>
        <dbReference type="Google" id="ProtNLM"/>
    </source>
</evidence>
<dbReference type="GO" id="GO:0005811">
    <property type="term" value="C:lipid droplet"/>
    <property type="evidence" value="ECO:0007669"/>
    <property type="project" value="InterPro"/>
</dbReference>
<reference evidence="1 2" key="1">
    <citation type="submission" date="2015-01" db="EMBL/GenBank/DDBJ databases">
        <title>Genome of allotetraploid Gossypium barbadense reveals genomic plasticity and fiber elongation in cotton evolution.</title>
        <authorList>
            <person name="Chen X."/>
            <person name="Liu X."/>
            <person name="Zhao B."/>
            <person name="Zheng H."/>
            <person name="Hu Y."/>
            <person name="Lu G."/>
            <person name="Yang C."/>
            <person name="Chen J."/>
            <person name="Shan C."/>
            <person name="Zhang L."/>
            <person name="Zhou Y."/>
            <person name="Wang L."/>
            <person name="Guo W."/>
            <person name="Bai Y."/>
            <person name="Ruan J."/>
            <person name="Shangguan X."/>
            <person name="Mao Y."/>
            <person name="Jiang J."/>
            <person name="Zhu Y."/>
            <person name="Lei J."/>
            <person name="Kang H."/>
            <person name="Chen S."/>
            <person name="He X."/>
            <person name="Wang R."/>
            <person name="Wang Y."/>
            <person name="Chen J."/>
            <person name="Wang L."/>
            <person name="Yu S."/>
            <person name="Wang B."/>
            <person name="Wei J."/>
            <person name="Song S."/>
            <person name="Lu X."/>
            <person name="Gao Z."/>
            <person name="Gu W."/>
            <person name="Deng X."/>
            <person name="Ma D."/>
            <person name="Wang S."/>
            <person name="Liang W."/>
            <person name="Fang L."/>
            <person name="Cai C."/>
            <person name="Zhu X."/>
            <person name="Zhou B."/>
            <person name="Zhang Y."/>
            <person name="Chen Z."/>
            <person name="Xu S."/>
            <person name="Zhu R."/>
            <person name="Wang S."/>
            <person name="Zhang T."/>
            <person name="Zhao G."/>
        </authorList>
    </citation>
    <scope>NUCLEOTIDE SEQUENCE [LARGE SCALE GENOMIC DNA]</scope>
    <source>
        <strain evidence="2">cv. Xinhai21</strain>
        <tissue evidence="1">Leaf</tissue>
    </source>
</reference>
<gene>
    <name evidence="1" type="ORF">GOBAR_AA16248</name>
</gene>
<evidence type="ECO:0000313" key="2">
    <source>
        <dbReference type="Proteomes" id="UP000239757"/>
    </source>
</evidence>
<accession>A0A2P5XM48</accession>
<proteinExistence type="predicted"/>
<sequence length="83" mass="9792">MWKLKIAEDGPWLSTVNNHIGRQHWEFDPDAGSPEERAHVENLRLQFTNNRFRLKQSSDLLMRMQVFMKSGSRLDYRLVFGSA</sequence>
<dbReference type="SUPFAM" id="SSF48239">
    <property type="entry name" value="Terpenoid cyclases/Protein prenyltransferases"/>
    <property type="match status" value="1"/>
</dbReference>
<dbReference type="EMBL" id="KZ664599">
    <property type="protein sequence ID" value="PPS04411.1"/>
    <property type="molecule type" value="Genomic_DNA"/>
</dbReference>
<protein>
    <recommendedName>
        <fullName evidence="3">Squalene cyclase N-terminal domain-containing protein</fullName>
    </recommendedName>
</protein>
<dbReference type="Proteomes" id="UP000239757">
    <property type="component" value="Unassembled WGS sequence"/>
</dbReference>
<organism evidence="1 2">
    <name type="scientific">Gossypium barbadense</name>
    <name type="common">Sea Island cotton</name>
    <name type="synonym">Hibiscus barbadensis</name>
    <dbReference type="NCBI Taxonomy" id="3634"/>
    <lineage>
        <taxon>Eukaryota</taxon>
        <taxon>Viridiplantae</taxon>
        <taxon>Streptophyta</taxon>
        <taxon>Embryophyta</taxon>
        <taxon>Tracheophyta</taxon>
        <taxon>Spermatophyta</taxon>
        <taxon>Magnoliopsida</taxon>
        <taxon>eudicotyledons</taxon>
        <taxon>Gunneridae</taxon>
        <taxon>Pentapetalae</taxon>
        <taxon>rosids</taxon>
        <taxon>malvids</taxon>
        <taxon>Malvales</taxon>
        <taxon>Malvaceae</taxon>
        <taxon>Malvoideae</taxon>
        <taxon>Gossypium</taxon>
    </lineage>
</organism>
<dbReference type="OrthoDB" id="21502at2759"/>
<dbReference type="InterPro" id="IPR018333">
    <property type="entry name" value="Squalene_cyclase"/>
</dbReference>
<dbReference type="PANTHER" id="PTHR11764">
    <property type="entry name" value="TERPENE CYCLASE/MUTASE FAMILY MEMBER"/>
    <property type="match status" value="1"/>
</dbReference>
<dbReference type="PANTHER" id="PTHR11764:SF19">
    <property type="entry name" value="TERPENE CYCLASE_MUTASE FAMILY MEMBER"/>
    <property type="match status" value="1"/>
</dbReference>
<evidence type="ECO:0000313" key="1">
    <source>
        <dbReference type="EMBL" id="PPS04411.1"/>
    </source>
</evidence>
<dbReference type="InterPro" id="IPR008930">
    <property type="entry name" value="Terpenoid_cyclase/PrenylTrfase"/>
</dbReference>